<name>A0ABU7E5P0_9TELE</name>
<comment type="caution">
    <text evidence="2">The sequence shown here is derived from an EMBL/GenBank/DDBJ whole genome shotgun (WGS) entry which is preliminary data.</text>
</comment>
<accession>A0ABU7E5P0</accession>
<gene>
    <name evidence="2" type="ORF">CHARACLAT_028020</name>
</gene>
<evidence type="ECO:0000313" key="3">
    <source>
        <dbReference type="Proteomes" id="UP001352852"/>
    </source>
</evidence>
<sequence length="134" mass="15168">MKSLRCVFLSVFICLSFFVANKNKRLFLIGNEKGANVVQRPRQVSPILTWVSQQLVTLHTCIHVQSMWAERLSAMAFSLCQIKKQFNWKHASDDEVDISLACLPFHLQSLLIQASSCQASFQMSCLEESAACLQ</sequence>
<keyword evidence="1" id="KW-0732">Signal</keyword>
<evidence type="ECO:0008006" key="4">
    <source>
        <dbReference type="Google" id="ProtNLM"/>
    </source>
</evidence>
<dbReference type="Proteomes" id="UP001352852">
    <property type="component" value="Unassembled WGS sequence"/>
</dbReference>
<reference evidence="2 3" key="1">
    <citation type="submission" date="2021-06" db="EMBL/GenBank/DDBJ databases">
        <authorList>
            <person name="Palmer J.M."/>
        </authorList>
    </citation>
    <scope>NUCLEOTIDE SEQUENCE [LARGE SCALE GENOMIC DNA]</scope>
    <source>
        <strain evidence="2 3">CL_MEX2019</strain>
        <tissue evidence="2">Muscle</tissue>
    </source>
</reference>
<dbReference type="EMBL" id="JAHUTJ010044645">
    <property type="protein sequence ID" value="MED6282055.1"/>
    <property type="molecule type" value="Genomic_DNA"/>
</dbReference>
<protein>
    <recommendedName>
        <fullName evidence="4">Secreted protein</fullName>
    </recommendedName>
</protein>
<keyword evidence="3" id="KW-1185">Reference proteome</keyword>
<feature type="signal peptide" evidence="1">
    <location>
        <begin position="1"/>
        <end position="20"/>
    </location>
</feature>
<feature type="chain" id="PRO_5045333395" description="Secreted protein" evidence="1">
    <location>
        <begin position="21"/>
        <end position="134"/>
    </location>
</feature>
<proteinExistence type="predicted"/>
<evidence type="ECO:0000256" key="1">
    <source>
        <dbReference type="SAM" id="SignalP"/>
    </source>
</evidence>
<evidence type="ECO:0000313" key="2">
    <source>
        <dbReference type="EMBL" id="MED6282055.1"/>
    </source>
</evidence>
<organism evidence="2 3">
    <name type="scientific">Characodon lateralis</name>
    <dbReference type="NCBI Taxonomy" id="208331"/>
    <lineage>
        <taxon>Eukaryota</taxon>
        <taxon>Metazoa</taxon>
        <taxon>Chordata</taxon>
        <taxon>Craniata</taxon>
        <taxon>Vertebrata</taxon>
        <taxon>Euteleostomi</taxon>
        <taxon>Actinopterygii</taxon>
        <taxon>Neopterygii</taxon>
        <taxon>Teleostei</taxon>
        <taxon>Neoteleostei</taxon>
        <taxon>Acanthomorphata</taxon>
        <taxon>Ovalentaria</taxon>
        <taxon>Atherinomorphae</taxon>
        <taxon>Cyprinodontiformes</taxon>
        <taxon>Goodeidae</taxon>
        <taxon>Characodon</taxon>
    </lineage>
</organism>